<proteinExistence type="predicted"/>
<evidence type="ECO:0000313" key="3">
    <source>
        <dbReference type="Proteomes" id="UP001470230"/>
    </source>
</evidence>
<accession>A0ABR2IJG8</accession>
<feature type="region of interest" description="Disordered" evidence="1">
    <location>
        <begin position="428"/>
        <end position="448"/>
    </location>
</feature>
<gene>
    <name evidence="2" type="ORF">M9Y10_011439</name>
</gene>
<evidence type="ECO:0000313" key="2">
    <source>
        <dbReference type="EMBL" id="KAK8863749.1"/>
    </source>
</evidence>
<keyword evidence="3" id="KW-1185">Reference proteome</keyword>
<comment type="caution">
    <text evidence="2">The sequence shown here is derived from an EMBL/GenBank/DDBJ whole genome shotgun (WGS) entry which is preliminary data.</text>
</comment>
<dbReference type="Proteomes" id="UP001470230">
    <property type="component" value="Unassembled WGS sequence"/>
</dbReference>
<reference evidence="2 3" key="1">
    <citation type="submission" date="2024-04" db="EMBL/GenBank/DDBJ databases">
        <title>Tritrichomonas musculus Genome.</title>
        <authorList>
            <person name="Alves-Ferreira E."/>
            <person name="Grigg M."/>
            <person name="Lorenzi H."/>
            <person name="Galac M."/>
        </authorList>
    </citation>
    <scope>NUCLEOTIDE SEQUENCE [LARGE SCALE GENOMIC DNA]</scope>
    <source>
        <strain evidence="2 3">EAF2021</strain>
    </source>
</reference>
<protein>
    <submittedName>
        <fullName evidence="2">Uncharacterized protein</fullName>
    </submittedName>
</protein>
<sequence>MELTFSPKVAFCSPKEYNHNKFISDVNSSLSDLDFLTDDPPPPIPKEIMYEPQYFKIKKMASEIGNILERAKTEHFLKEDDVISSFLKADFNFTKDFQLRTDDIESIRNVFDFVSKNHKNVHFASPMYPANDTLIVVSLMTPKSTNSELKRQVHQCFLVLGRNTFHQLADKFICPICRISEIMADTHCAPAQLEVDNKIIYNFNHEFDKPISSILTKINCCGNYKSNGGCTHLISFNCAFAVHVDESIQNDSFIQNSTNGIVDVNDDDNCNNRTVNNDNDSANTICDTICDTNINDTSNSNTNNDDQSIFVVQQDDSRKINKSDEISNNNDNNERDDAYFMEEDSNKNIIKKCVENTSNISTENKKSEDIDDEKKNVIQSRHEYNFNSSRIQHYNFSFPIELNGKGANPPSCFVCKIRPAPIAVKINNESQNDEKNSNKHMKYKDDEDEEEEDVDFFQSLPFNFYCKKCFSEQDIDQDTLVIDLTEYFFKPILKI</sequence>
<evidence type="ECO:0000256" key="1">
    <source>
        <dbReference type="SAM" id="MobiDB-lite"/>
    </source>
</evidence>
<dbReference type="EMBL" id="JAPFFF010000017">
    <property type="protein sequence ID" value="KAK8863749.1"/>
    <property type="molecule type" value="Genomic_DNA"/>
</dbReference>
<name>A0ABR2IJG8_9EUKA</name>
<organism evidence="2 3">
    <name type="scientific">Tritrichomonas musculus</name>
    <dbReference type="NCBI Taxonomy" id="1915356"/>
    <lineage>
        <taxon>Eukaryota</taxon>
        <taxon>Metamonada</taxon>
        <taxon>Parabasalia</taxon>
        <taxon>Tritrichomonadida</taxon>
        <taxon>Tritrichomonadidae</taxon>
        <taxon>Tritrichomonas</taxon>
    </lineage>
</organism>